<dbReference type="KEGG" id="pda:103708194"/>
<dbReference type="Gene3D" id="2.40.40.10">
    <property type="entry name" value="RlpA-like domain"/>
    <property type="match status" value="1"/>
</dbReference>
<dbReference type="GeneID" id="103708194"/>
<dbReference type="Proteomes" id="UP000228380">
    <property type="component" value="Unplaced"/>
</dbReference>
<keyword evidence="6" id="KW-1185">Reference proteome</keyword>
<proteinExistence type="inferred from homology"/>
<dbReference type="PANTHER" id="PTHR33191">
    <property type="entry name" value="RIPENING-RELATED PROTEIN 2-RELATED"/>
    <property type="match status" value="1"/>
</dbReference>
<sequence>MESKREMMANFPLLPVTMVLVLALSSLHLATSHPYSEAYSISGHQPGKGKYTAEIYGATFTQVPGNQPTKCDNKYYSDDEKVVALSAEWFLGRCLKNIRIHSKTRSVVAKVVDECDSIHGGCPRDILRATPAVWKALKIPYEELGHALVTWSDE</sequence>
<keyword evidence="3" id="KW-0964">Secreted</keyword>
<evidence type="ECO:0000256" key="5">
    <source>
        <dbReference type="SAM" id="SignalP"/>
    </source>
</evidence>
<dbReference type="GO" id="GO:0005576">
    <property type="term" value="C:extracellular region"/>
    <property type="evidence" value="ECO:0007669"/>
    <property type="project" value="UniProtKB-SubCell"/>
</dbReference>
<name>A0A8B7C3Y1_PHODC</name>
<dbReference type="AlphaFoldDB" id="A0A8B7C3Y1"/>
<dbReference type="InterPro" id="IPR036908">
    <property type="entry name" value="RlpA-like_sf"/>
</dbReference>
<dbReference type="RefSeq" id="XP_008791242.3">
    <property type="nucleotide sequence ID" value="XM_008793020.3"/>
</dbReference>
<dbReference type="PANTHER" id="PTHR33191:SF58">
    <property type="entry name" value="RIPENING-RELATED PROTEIN 1"/>
    <property type="match status" value="1"/>
</dbReference>
<evidence type="ECO:0000256" key="4">
    <source>
        <dbReference type="ARBA" id="ARBA00022729"/>
    </source>
</evidence>
<dbReference type="Pfam" id="PF24300">
    <property type="entry name" value="KWL1"/>
    <property type="match status" value="1"/>
</dbReference>
<evidence type="ECO:0000256" key="2">
    <source>
        <dbReference type="ARBA" id="ARBA00005592"/>
    </source>
</evidence>
<feature type="signal peptide" evidence="5">
    <location>
        <begin position="1"/>
        <end position="32"/>
    </location>
</feature>
<reference evidence="7" key="1">
    <citation type="submission" date="2025-08" db="UniProtKB">
        <authorList>
            <consortium name="RefSeq"/>
        </authorList>
    </citation>
    <scope>IDENTIFICATION</scope>
    <source>
        <tissue evidence="7">Young leaves</tissue>
    </source>
</reference>
<evidence type="ECO:0000313" key="7">
    <source>
        <dbReference type="RefSeq" id="XP_008791242.3"/>
    </source>
</evidence>
<feature type="chain" id="PRO_5034195311" evidence="5">
    <location>
        <begin position="33"/>
        <end position="154"/>
    </location>
</feature>
<gene>
    <name evidence="7" type="primary">LOC103708194</name>
</gene>
<keyword evidence="4 5" id="KW-0732">Signal</keyword>
<dbReference type="SUPFAM" id="SSF50685">
    <property type="entry name" value="Barwin-like endoglucanases"/>
    <property type="match status" value="1"/>
</dbReference>
<evidence type="ECO:0000256" key="3">
    <source>
        <dbReference type="ARBA" id="ARBA00022525"/>
    </source>
</evidence>
<comment type="subcellular location">
    <subcellularLocation>
        <location evidence="1">Secreted</location>
    </subcellularLocation>
</comment>
<dbReference type="OrthoDB" id="406505at2759"/>
<evidence type="ECO:0000256" key="1">
    <source>
        <dbReference type="ARBA" id="ARBA00004613"/>
    </source>
</evidence>
<comment type="similarity">
    <text evidence="2">Belongs to the kiwellin family.</text>
</comment>
<protein>
    <submittedName>
        <fullName evidence="7">Ripening-related protein 2</fullName>
    </submittedName>
</protein>
<organism evidence="6 7">
    <name type="scientific">Phoenix dactylifera</name>
    <name type="common">Date palm</name>
    <dbReference type="NCBI Taxonomy" id="42345"/>
    <lineage>
        <taxon>Eukaryota</taxon>
        <taxon>Viridiplantae</taxon>
        <taxon>Streptophyta</taxon>
        <taxon>Embryophyta</taxon>
        <taxon>Tracheophyta</taxon>
        <taxon>Spermatophyta</taxon>
        <taxon>Magnoliopsida</taxon>
        <taxon>Liliopsida</taxon>
        <taxon>Arecaceae</taxon>
        <taxon>Coryphoideae</taxon>
        <taxon>Phoeniceae</taxon>
        <taxon>Phoenix</taxon>
    </lineage>
</organism>
<accession>A0A8B7C3Y1</accession>
<evidence type="ECO:0000313" key="6">
    <source>
        <dbReference type="Proteomes" id="UP000228380"/>
    </source>
</evidence>
<dbReference type="InterPro" id="IPR039271">
    <property type="entry name" value="Kiwellin-like"/>
</dbReference>